<dbReference type="Proteomes" id="UP000054016">
    <property type="component" value="Unassembled WGS sequence"/>
</dbReference>
<evidence type="ECO:0008006" key="9">
    <source>
        <dbReference type="Google" id="ProtNLM"/>
    </source>
</evidence>
<name>A0A0M0BV33_9ARCH</name>
<evidence type="ECO:0000256" key="1">
    <source>
        <dbReference type="ARBA" id="ARBA00004651"/>
    </source>
</evidence>
<feature type="transmembrane region" description="Helical" evidence="6">
    <location>
        <begin position="82"/>
        <end position="107"/>
    </location>
</feature>
<dbReference type="PANTHER" id="PTHR30250">
    <property type="entry name" value="PST FAMILY PREDICTED COLANIC ACID TRANSPORTER"/>
    <property type="match status" value="1"/>
</dbReference>
<evidence type="ECO:0000256" key="5">
    <source>
        <dbReference type="ARBA" id="ARBA00023136"/>
    </source>
</evidence>
<dbReference type="GO" id="GO:0005886">
    <property type="term" value="C:plasma membrane"/>
    <property type="evidence" value="ECO:0007669"/>
    <property type="project" value="UniProtKB-SubCell"/>
</dbReference>
<dbReference type="EMBL" id="LFWV01000014">
    <property type="protein sequence ID" value="KON32036.1"/>
    <property type="molecule type" value="Genomic_DNA"/>
</dbReference>
<feature type="transmembrane region" description="Helical" evidence="6">
    <location>
        <begin position="215"/>
        <end position="234"/>
    </location>
</feature>
<comment type="caution">
    <text evidence="7">The sequence shown here is derived from an EMBL/GenBank/DDBJ whole genome shotgun (WGS) entry which is preliminary data.</text>
</comment>
<feature type="transmembrane region" description="Helical" evidence="6">
    <location>
        <begin position="285"/>
        <end position="304"/>
    </location>
</feature>
<protein>
    <recommendedName>
        <fullName evidence="9">Polysaccharide biosynthesis protein C-terminal domain-containing protein</fullName>
    </recommendedName>
</protein>
<evidence type="ECO:0000256" key="3">
    <source>
        <dbReference type="ARBA" id="ARBA00022692"/>
    </source>
</evidence>
<feature type="transmembrane region" description="Helical" evidence="6">
    <location>
        <begin position="316"/>
        <end position="339"/>
    </location>
</feature>
<feature type="transmembrane region" description="Helical" evidence="6">
    <location>
        <begin position="51"/>
        <end position="70"/>
    </location>
</feature>
<feature type="transmembrane region" description="Helical" evidence="6">
    <location>
        <begin position="113"/>
        <end position="133"/>
    </location>
</feature>
<keyword evidence="3 6" id="KW-0812">Transmembrane</keyword>
<gene>
    <name evidence="7" type="ORF">AC478_01490</name>
</gene>
<sequence length="509" mass="55927">MAKNDIRLQYSGFVIFAAKMLSVVTGLMFQFMVAWSTSGEQYDIWFNVNDVLAYFTVLVGVAPFWVMRFVARGKEGSAKTGFITNFVVSAISTVIYLAFIPFILSMLGISGDFLPVYLIASLQIVELYALTLFEGCLQATIPQTIGYGLLVQQVGKVALGYVLIVQMGQPLIGALVATIVAIAIQLFYYFQILAGQFKQKIHWGYVKQWVKGSIANIYNVIGIQISAYVFIMLYEIGGDGGRGRYGAAATITNVISYSSFLAFALYPKLLAEKKREDITTALKMVLMFAIPMTVVAVVMADSYITLLRQDYPDASIILVVLAVDTLIAVTTNVLSAVLYGMEGVDQHEKIYFKALVKSRLFVAFSLPYINSAIMLPLTYFVLTNYAFNQPLQAAFYLSIILAITHCVSLAVLYTLARKSTKIDIPWKSISKYVLASTVMGVVLFLLPHPAGVAETATTMEILFNIGQVLVLTGIGAMVYLAIVMAIDKEARKLPGAMLQEVRGKKSPST</sequence>
<feature type="transmembrane region" description="Helical" evidence="6">
    <location>
        <begin position="394"/>
        <end position="416"/>
    </location>
</feature>
<dbReference type="InterPro" id="IPR050833">
    <property type="entry name" value="Poly_Biosynth_Transport"/>
</dbReference>
<feature type="transmembrane region" description="Helical" evidence="6">
    <location>
        <begin position="428"/>
        <end position="446"/>
    </location>
</feature>
<keyword evidence="5 6" id="KW-0472">Membrane</keyword>
<dbReference type="PANTHER" id="PTHR30250:SF11">
    <property type="entry name" value="O-ANTIGEN TRANSPORTER-RELATED"/>
    <property type="match status" value="1"/>
</dbReference>
<keyword evidence="4 6" id="KW-1133">Transmembrane helix</keyword>
<feature type="transmembrane region" description="Helical" evidence="6">
    <location>
        <begin position="461"/>
        <end position="486"/>
    </location>
</feature>
<feature type="transmembrane region" description="Helical" evidence="6">
    <location>
        <begin position="145"/>
        <end position="165"/>
    </location>
</feature>
<reference evidence="8" key="1">
    <citation type="submission" date="2015-06" db="EMBL/GenBank/DDBJ databases">
        <title>New insights into the roles of widespread benthic archaea in carbon and nitrogen cycling.</title>
        <authorList>
            <person name="Lazar C.S."/>
            <person name="Baker B.J."/>
            <person name="Seitz K.W."/>
            <person name="Hyde A.S."/>
            <person name="Dick G.J."/>
            <person name="Hinrichs K.-U."/>
            <person name="Teske A.P."/>
        </authorList>
    </citation>
    <scope>NUCLEOTIDE SEQUENCE [LARGE SCALE GENOMIC DNA]</scope>
</reference>
<evidence type="ECO:0000256" key="6">
    <source>
        <dbReference type="SAM" id="Phobius"/>
    </source>
</evidence>
<accession>A0A0M0BV33</accession>
<feature type="transmembrane region" description="Helical" evidence="6">
    <location>
        <begin position="360"/>
        <end position="382"/>
    </location>
</feature>
<evidence type="ECO:0000256" key="4">
    <source>
        <dbReference type="ARBA" id="ARBA00022989"/>
    </source>
</evidence>
<evidence type="ECO:0000313" key="7">
    <source>
        <dbReference type="EMBL" id="KON32036.1"/>
    </source>
</evidence>
<feature type="transmembrane region" description="Helical" evidence="6">
    <location>
        <begin position="171"/>
        <end position="194"/>
    </location>
</feature>
<proteinExistence type="predicted"/>
<dbReference type="AlphaFoldDB" id="A0A0M0BV33"/>
<feature type="transmembrane region" description="Helical" evidence="6">
    <location>
        <begin position="12"/>
        <end position="31"/>
    </location>
</feature>
<organism evidence="7 8">
    <name type="scientific">miscellaneous Crenarchaeota group-1 archaeon SG8-32-3</name>
    <dbReference type="NCBI Taxonomy" id="1685125"/>
    <lineage>
        <taxon>Archaea</taxon>
        <taxon>Candidatus Bathyarchaeota</taxon>
        <taxon>MCG-1</taxon>
    </lineage>
</organism>
<evidence type="ECO:0000313" key="8">
    <source>
        <dbReference type="Proteomes" id="UP000054016"/>
    </source>
</evidence>
<feature type="transmembrane region" description="Helical" evidence="6">
    <location>
        <begin position="246"/>
        <end position="265"/>
    </location>
</feature>
<keyword evidence="2" id="KW-1003">Cell membrane</keyword>
<comment type="subcellular location">
    <subcellularLocation>
        <location evidence="1">Cell membrane</location>
        <topology evidence="1">Multi-pass membrane protein</topology>
    </subcellularLocation>
</comment>
<evidence type="ECO:0000256" key="2">
    <source>
        <dbReference type="ARBA" id="ARBA00022475"/>
    </source>
</evidence>